<dbReference type="EMBL" id="BLXT01002143">
    <property type="protein sequence ID" value="GFN91462.1"/>
    <property type="molecule type" value="Genomic_DNA"/>
</dbReference>
<organism evidence="1 2">
    <name type="scientific">Plakobranchus ocellatus</name>
    <dbReference type="NCBI Taxonomy" id="259542"/>
    <lineage>
        <taxon>Eukaryota</taxon>
        <taxon>Metazoa</taxon>
        <taxon>Spiralia</taxon>
        <taxon>Lophotrochozoa</taxon>
        <taxon>Mollusca</taxon>
        <taxon>Gastropoda</taxon>
        <taxon>Heterobranchia</taxon>
        <taxon>Euthyneura</taxon>
        <taxon>Panpulmonata</taxon>
        <taxon>Sacoglossa</taxon>
        <taxon>Placobranchoidea</taxon>
        <taxon>Plakobranchidae</taxon>
        <taxon>Plakobranchus</taxon>
    </lineage>
</organism>
<comment type="caution">
    <text evidence="1">The sequence shown here is derived from an EMBL/GenBank/DDBJ whole genome shotgun (WGS) entry which is preliminary data.</text>
</comment>
<dbReference type="AlphaFoldDB" id="A0AAV3ZAI3"/>
<protein>
    <submittedName>
        <fullName evidence="1">Uncharacterized protein</fullName>
    </submittedName>
</protein>
<accession>A0AAV3ZAI3</accession>
<gene>
    <name evidence="1" type="ORF">PoB_001796800</name>
</gene>
<keyword evidence="2" id="KW-1185">Reference proteome</keyword>
<sequence>MVPPPNELCGIPGLGLVPDPEIQCYIKVLGPAALKSSPTKAINKEHFFGTLPLRQFKILSVAQGPPTGRRWPGSKQPQKDLRRFQGEFAIQMPPTHQMAVLQQQLQ</sequence>
<reference evidence="1 2" key="1">
    <citation type="journal article" date="2021" name="Elife">
        <title>Chloroplast acquisition without the gene transfer in kleptoplastic sea slugs, Plakobranchus ocellatus.</title>
        <authorList>
            <person name="Maeda T."/>
            <person name="Takahashi S."/>
            <person name="Yoshida T."/>
            <person name="Shimamura S."/>
            <person name="Takaki Y."/>
            <person name="Nagai Y."/>
            <person name="Toyoda A."/>
            <person name="Suzuki Y."/>
            <person name="Arimoto A."/>
            <person name="Ishii H."/>
            <person name="Satoh N."/>
            <person name="Nishiyama T."/>
            <person name="Hasebe M."/>
            <person name="Maruyama T."/>
            <person name="Minagawa J."/>
            <person name="Obokata J."/>
            <person name="Shigenobu S."/>
        </authorList>
    </citation>
    <scope>NUCLEOTIDE SEQUENCE [LARGE SCALE GENOMIC DNA]</scope>
</reference>
<evidence type="ECO:0000313" key="1">
    <source>
        <dbReference type="EMBL" id="GFN91462.1"/>
    </source>
</evidence>
<proteinExistence type="predicted"/>
<dbReference type="Proteomes" id="UP000735302">
    <property type="component" value="Unassembled WGS sequence"/>
</dbReference>
<name>A0AAV3ZAI3_9GAST</name>
<evidence type="ECO:0000313" key="2">
    <source>
        <dbReference type="Proteomes" id="UP000735302"/>
    </source>
</evidence>